<proteinExistence type="predicted"/>
<organism evidence="1 2">
    <name type="scientific">Fictibacillus terranigra</name>
    <dbReference type="NCBI Taxonomy" id="3058424"/>
    <lineage>
        <taxon>Bacteria</taxon>
        <taxon>Bacillati</taxon>
        <taxon>Bacillota</taxon>
        <taxon>Bacilli</taxon>
        <taxon>Bacillales</taxon>
        <taxon>Fictibacillaceae</taxon>
        <taxon>Fictibacillus</taxon>
    </lineage>
</organism>
<dbReference type="Proteomes" id="UP001168694">
    <property type="component" value="Unassembled WGS sequence"/>
</dbReference>
<evidence type="ECO:0000313" key="2">
    <source>
        <dbReference type="Proteomes" id="UP001168694"/>
    </source>
</evidence>
<keyword evidence="2" id="KW-1185">Reference proteome</keyword>
<reference evidence="1" key="1">
    <citation type="submission" date="2023-06" db="EMBL/GenBank/DDBJ databases">
        <title>Draft Genome Sequences of Representative Paenibacillus Polymyxa, Bacillus cereus, Fictibacillus sp., and Brevibacillus agri Strains Isolated from Amazonian Dark Earth.</title>
        <authorList>
            <person name="Pellegrinetti T.A."/>
            <person name="Cunha I.C.M."/>
            <person name="Chaves M.G."/>
            <person name="Freitas A.S."/>
            <person name="Silva A.V.R."/>
            <person name="Tsai S.M."/>
            <person name="Mendes L.W."/>
        </authorList>
    </citation>
    <scope>NUCLEOTIDE SEQUENCE</scope>
    <source>
        <strain evidence="1">CENA-BCM004</strain>
    </source>
</reference>
<sequence length="100" mass="11491">MDWVQWQERVQNTAFLQPLIGMGVPHVKAEAECIYFSFTSKSSGSKKTLMISGSRGELQEMLDGHYRLSDLIKQKKVNFSGTYREQLKLESLLFLCKKNS</sequence>
<dbReference type="EMBL" id="JAUHLN010000001">
    <property type="protein sequence ID" value="MDN4072316.1"/>
    <property type="molecule type" value="Genomic_DNA"/>
</dbReference>
<evidence type="ECO:0000313" key="1">
    <source>
        <dbReference type="EMBL" id="MDN4072316.1"/>
    </source>
</evidence>
<protein>
    <submittedName>
        <fullName evidence="1">Uncharacterized protein</fullName>
    </submittedName>
</protein>
<gene>
    <name evidence="1" type="ORF">QYF49_04635</name>
</gene>
<name>A0ABT8E354_9BACL</name>
<accession>A0ABT8E354</accession>
<comment type="caution">
    <text evidence="1">The sequence shown here is derived from an EMBL/GenBank/DDBJ whole genome shotgun (WGS) entry which is preliminary data.</text>
</comment>
<dbReference type="RefSeq" id="WP_290398437.1">
    <property type="nucleotide sequence ID" value="NZ_JAUHLN010000001.1"/>
</dbReference>